<proteinExistence type="predicted"/>
<accession>L0AU17</accession>
<organism evidence="1 2">
    <name type="scientific">Theileria equi strain WA</name>
    <dbReference type="NCBI Taxonomy" id="1537102"/>
    <lineage>
        <taxon>Eukaryota</taxon>
        <taxon>Sar</taxon>
        <taxon>Alveolata</taxon>
        <taxon>Apicomplexa</taxon>
        <taxon>Aconoidasida</taxon>
        <taxon>Piroplasmida</taxon>
        <taxon>Theileriidae</taxon>
        <taxon>Theileria</taxon>
    </lineage>
</organism>
<dbReference type="KEGG" id="beq:BEWA_018850"/>
<name>L0AU17_THEEQ</name>
<protein>
    <submittedName>
        <fullName evidence="1">Uncharacterized protein</fullName>
    </submittedName>
</protein>
<gene>
    <name evidence="1" type="ORF">BEWA_018850</name>
</gene>
<dbReference type="GeneID" id="15805964"/>
<dbReference type="RefSeq" id="XP_004828706.1">
    <property type="nucleotide sequence ID" value="XM_004828649.1"/>
</dbReference>
<reference evidence="1 2" key="1">
    <citation type="journal article" date="2012" name="BMC Genomics">
        <title>Comparative genomic analysis and phylogenetic position of Theileria equi.</title>
        <authorList>
            <person name="Kappmeyer L.S."/>
            <person name="Thiagarajan M."/>
            <person name="Herndon D.R."/>
            <person name="Ramsay J.D."/>
            <person name="Caler E."/>
            <person name="Djikeng A."/>
            <person name="Gillespie J.J."/>
            <person name="Lau A.O."/>
            <person name="Roalson E.H."/>
            <person name="Silva J.C."/>
            <person name="Silva M.G."/>
            <person name="Suarez C.E."/>
            <person name="Ueti M.W."/>
            <person name="Nene V.M."/>
            <person name="Mealey R.H."/>
            <person name="Knowles D.P."/>
            <person name="Brayton K.A."/>
        </authorList>
    </citation>
    <scope>NUCLEOTIDE SEQUENCE [LARGE SCALE GENOMIC DNA]</scope>
    <source>
        <strain evidence="1 2">WA</strain>
    </source>
</reference>
<dbReference type="AlphaFoldDB" id="L0AU17"/>
<sequence length="891" mass="102798">MYFQSNYGKTRCLVSILSSSLCGQRSNRFNFQTSVRFSKNAEIKRPEFFVSVNTGIHERNFKLTTFIKRLCTILSTEEKNFQECVNLVSNTEISFSQNSSEIIELFSSFCDRSLVFMFDVVTFMSQTKEEDDNTIFLLSSLSKILSKRNLITISEGQIDISLLQTIMLYTMRLLNPQRHSGELISHINGQIRKNMDGILSIGSSTEVLKQLAYIMDPKVINTIVYTLLYKLQNFTPSDFTSLPELLFMIKMHDIRILSLILSHASENPYQVFGKNDSYFLKFLEDLSKFDESYRNENKVPNPLEFYMESLNDNVPRYDEDTLYSILSNISYIKNNYKGRNVLIGSILGKLGISTKYCTANGDPVNVKEYIEPILKSISDDNLIKLMKYTVFFSNVSSTENEWNMVERTLLGGNNNDKIHIYGKNTALINVVAEELSERIRKTTGTPTEIRNCYFSKPNVVKHIIIFINRCLFLNTERQYVNKIIKATKNIIKSMIYQKPDTEEFADLLGAILRVDVRIINEMSRELLDISLKYLHDEDIKAIHVVISGLTLLKTEIINHVGTHETLSDDNLKCIISTSKVLLDRSKNMLYLGKITEQAHIHVVISLCHLISDIKRLSKDSDINLKFEELLQIMKGFIENIDKSNLFKPKTINKLLKLQKGNEILLHVDELVKYSLVKDTPEMKLSQLVSIFTYKSMRMYDTKSFDSLLMDQLKNRICQLATNFNKTIEHEYSSRCYALGKENKHVKRVNPWDNDSELKILLNPPIEPYDTFLYEKNPEIGKYVSLGVYADVMKAVIGKYDQVVSLYHINLELLRMMKMLMNIKFILDVNSRLDAFFGLSRSLEEICSAVRECILTVAMCAPIKRNRGLPKRHVDVLIESSLKKLIKKKNYS</sequence>
<evidence type="ECO:0000313" key="2">
    <source>
        <dbReference type="Proteomes" id="UP000031512"/>
    </source>
</evidence>
<dbReference type="Proteomes" id="UP000031512">
    <property type="component" value="Chromosome 1"/>
</dbReference>
<dbReference type="VEuPathDB" id="PiroplasmaDB:BEWA_018850"/>
<keyword evidence="2" id="KW-1185">Reference proteome</keyword>
<dbReference type="EMBL" id="CP001669">
    <property type="protein sequence ID" value="AFZ79040.1"/>
    <property type="molecule type" value="Genomic_DNA"/>
</dbReference>
<dbReference type="eggNOG" id="ENOG502TN79">
    <property type="taxonomic scope" value="Eukaryota"/>
</dbReference>
<evidence type="ECO:0000313" key="1">
    <source>
        <dbReference type="EMBL" id="AFZ79040.1"/>
    </source>
</evidence>